<dbReference type="STRING" id="13249.T1HZU6"/>
<dbReference type="CDD" id="cd06565">
    <property type="entry name" value="GH20_GcnA-like"/>
    <property type="match status" value="1"/>
</dbReference>
<dbReference type="Pfam" id="PF00728">
    <property type="entry name" value="Glyco_hydro_20"/>
    <property type="match status" value="1"/>
</dbReference>
<evidence type="ECO:0000313" key="6">
    <source>
        <dbReference type="EnsemblMetazoa" id="RPRC009566-PA"/>
    </source>
</evidence>
<dbReference type="EC" id="3.2.1.52" evidence="3"/>
<dbReference type="InParanoid" id="T1HZU6"/>
<protein>
    <recommendedName>
        <fullName evidence="3">beta-N-acetylhexosaminidase</fullName>
        <ecNumber evidence="3">3.2.1.52</ecNumber>
    </recommendedName>
</protein>
<evidence type="ECO:0000256" key="3">
    <source>
        <dbReference type="ARBA" id="ARBA00012663"/>
    </source>
</evidence>
<organism evidence="6 7">
    <name type="scientific">Rhodnius prolixus</name>
    <name type="common">Triatomid bug</name>
    <dbReference type="NCBI Taxonomy" id="13249"/>
    <lineage>
        <taxon>Eukaryota</taxon>
        <taxon>Metazoa</taxon>
        <taxon>Ecdysozoa</taxon>
        <taxon>Arthropoda</taxon>
        <taxon>Hexapoda</taxon>
        <taxon>Insecta</taxon>
        <taxon>Pterygota</taxon>
        <taxon>Neoptera</taxon>
        <taxon>Paraneoptera</taxon>
        <taxon>Hemiptera</taxon>
        <taxon>Heteroptera</taxon>
        <taxon>Panheteroptera</taxon>
        <taxon>Cimicomorpha</taxon>
        <taxon>Reduviidae</taxon>
        <taxon>Triatominae</taxon>
        <taxon>Rhodnius</taxon>
    </lineage>
</organism>
<dbReference type="Gene3D" id="3.20.20.80">
    <property type="entry name" value="Glycosidases"/>
    <property type="match status" value="1"/>
</dbReference>
<dbReference type="Proteomes" id="UP000015103">
    <property type="component" value="Unassembled WGS sequence"/>
</dbReference>
<dbReference type="OMA" id="NHMSYVK"/>
<evidence type="ECO:0000256" key="2">
    <source>
        <dbReference type="ARBA" id="ARBA00006285"/>
    </source>
</evidence>
<dbReference type="VEuPathDB" id="VectorBase:RPRC009566"/>
<evidence type="ECO:0000259" key="5">
    <source>
        <dbReference type="Pfam" id="PF00728"/>
    </source>
</evidence>
<comment type="catalytic activity">
    <reaction evidence="1">
        <text>Hydrolysis of terminal non-reducing N-acetyl-D-hexosamine residues in N-acetyl-beta-D-hexosaminides.</text>
        <dbReference type="EC" id="3.2.1.52"/>
    </reaction>
</comment>
<dbReference type="GO" id="GO:0004563">
    <property type="term" value="F:beta-N-acetylhexosaminidase activity"/>
    <property type="evidence" value="ECO:0007669"/>
    <property type="project" value="UniProtKB-EC"/>
</dbReference>
<dbReference type="InterPro" id="IPR017853">
    <property type="entry name" value="GH"/>
</dbReference>
<dbReference type="EMBL" id="ACPB03022312">
    <property type="status" value="NOT_ANNOTATED_CDS"/>
    <property type="molecule type" value="Genomic_DNA"/>
</dbReference>
<dbReference type="EnsemblMetazoa" id="RPRC009566-RA">
    <property type="protein sequence ID" value="RPRC009566-PA"/>
    <property type="gene ID" value="RPRC009566"/>
</dbReference>
<sequence length="479" mass="55627">FTEFRGKPYKTVHLDLKGAPPKLNYLRKILPILAAAGCDALLIEYEDMFPYRGKLANLSAGNAYTRQQIKTLLSWAHDLNIEVIPLVQTFGHLEFALKLQEFKHLREVPNFPQEVCPSRDDSFSLIEEMLRQVMLIHKGIKYLHIGADEVFHLAVCSECMARSLTSKEIYAEYLSKVAEHIHSTYPGVKPIIWDDMIRSSPHLVGTTKLPQLVEPMIWAYSPDVPQLISRHVMYWYTKYFDQIWIAGAFKGASLPTSLLPNLELRFLNQISWIQFLKRIDEPKIAGYVLTGWSRFDHFAVLCELLPPALPSLLLNLHLISLACNNQSIHEQYLYKKWLTSLSCPNNLHFTSTSLKNDNKKIISCNFPGVDLYEIIINLIEIKSKINEMEETLTKAQGWMTKYNVNHNYTNPWYMQDYKNLYVHNAVKDVISFKNYTKLTLNQYFDKHTINEWIEQNIEPLFATLRYLDKTTSQLMSRTV</sequence>
<dbReference type="InterPro" id="IPR038901">
    <property type="entry name" value="HEXDC-like"/>
</dbReference>
<dbReference type="eggNOG" id="ENOG502QRCP">
    <property type="taxonomic scope" value="Eukaryota"/>
</dbReference>
<reference evidence="6" key="1">
    <citation type="submission" date="2015-05" db="UniProtKB">
        <authorList>
            <consortium name="EnsemblMetazoa"/>
        </authorList>
    </citation>
    <scope>IDENTIFICATION</scope>
</reference>
<dbReference type="AlphaFoldDB" id="T1HZU6"/>
<dbReference type="SUPFAM" id="SSF51445">
    <property type="entry name" value="(Trans)glycosidases"/>
    <property type="match status" value="1"/>
</dbReference>
<dbReference type="GO" id="GO:0005975">
    <property type="term" value="P:carbohydrate metabolic process"/>
    <property type="evidence" value="ECO:0007669"/>
    <property type="project" value="InterPro"/>
</dbReference>
<proteinExistence type="inferred from homology"/>
<keyword evidence="4" id="KW-0378">Hydrolase</keyword>
<name>T1HZU6_RHOPR</name>
<keyword evidence="7" id="KW-1185">Reference proteome</keyword>
<feature type="domain" description="Glycoside hydrolase family 20 catalytic" evidence="5">
    <location>
        <begin position="59"/>
        <end position="209"/>
    </location>
</feature>
<comment type="similarity">
    <text evidence="2">Belongs to the glycosyl hydrolase 20 family.</text>
</comment>
<accession>T1HZU6</accession>
<evidence type="ECO:0000313" key="7">
    <source>
        <dbReference type="Proteomes" id="UP000015103"/>
    </source>
</evidence>
<dbReference type="PANTHER" id="PTHR21040:SF8">
    <property type="entry name" value="BCDNA.GH04120"/>
    <property type="match status" value="1"/>
</dbReference>
<dbReference type="InterPro" id="IPR015883">
    <property type="entry name" value="Glyco_hydro_20_cat"/>
</dbReference>
<dbReference type="PANTHER" id="PTHR21040">
    <property type="entry name" value="BCDNA.GH04120"/>
    <property type="match status" value="1"/>
</dbReference>
<dbReference type="HOGENOM" id="CLU_019666_1_1_1"/>
<evidence type="ECO:0000256" key="1">
    <source>
        <dbReference type="ARBA" id="ARBA00001231"/>
    </source>
</evidence>
<evidence type="ECO:0000256" key="4">
    <source>
        <dbReference type="ARBA" id="ARBA00022801"/>
    </source>
</evidence>